<evidence type="ECO:0000313" key="6">
    <source>
        <dbReference type="WBParaSite" id="HPLM_0001766301-mRNA-1"/>
    </source>
</evidence>
<evidence type="ECO:0000313" key="4">
    <source>
        <dbReference type="EMBL" id="VDO66204.1"/>
    </source>
</evidence>
<evidence type="ECO:0000259" key="3">
    <source>
        <dbReference type="PROSITE" id="PS50158"/>
    </source>
</evidence>
<keyword evidence="5" id="KW-1185">Reference proteome</keyword>
<feature type="compositionally biased region" description="Basic and acidic residues" evidence="2">
    <location>
        <begin position="358"/>
        <end position="369"/>
    </location>
</feature>
<dbReference type="WBParaSite" id="HPLM_0001766301-mRNA-1">
    <property type="protein sequence ID" value="HPLM_0001766301-mRNA-1"/>
    <property type="gene ID" value="HPLM_0001766301"/>
</dbReference>
<proteinExistence type="predicted"/>
<dbReference type="AlphaFoldDB" id="A0A0N4X094"/>
<evidence type="ECO:0000313" key="5">
    <source>
        <dbReference type="Proteomes" id="UP000268014"/>
    </source>
</evidence>
<sequence length="563" mass="63272">MGAEPLEGDIDRETYTGLKYGGEFSGPSRLESHTAVEDTAPQVSNQAEEFSVVEIGEELERVLVRIRQIPIRVGEESEEARIAGKYRTKLFQVLESEASDIGKMLEDLKASVVRYKQFGRELFRTLRTKGIDTIDDLIEYFDTTERDGELIADICDMFQTNGREVRNVLGEVHRTVRQQSHRSPPKEDDQMDTDTNTDEKEFNDVSKPDWSALRSTLEAAFGEIGRTSSQHIRLSDRSMEYAQILLDNLKEWPEHIHLLSTLHRVEPREAYNAVKELALNIEQSKLMWSSEGGRKYDKGSWKQRAATYYEGPSRTHSDKLVHSEAKYEVGRPKTVDTVKQDAQRAPREIPNLNTGRATESRREEKGSKEQRRCYNCSRFGQIGKDCPLRGTVVKQIARKPPEKGQRRSTAVAQIVDRVRSLGVKAVEPSEVPLVGNMVPAWAHLMEMRVPAKLDTGSMISILPVGLLARAQKEAFDMEKLEVLPEESMVPVYDASCNRMNSLGAIKMRVYLEGGNTAIVASHIADTNDKDIRLGMNAEGCERCDCVEKAPCAAARVGNPSCAL</sequence>
<feature type="region of interest" description="Disordered" evidence="2">
    <location>
        <begin position="333"/>
        <end position="369"/>
    </location>
</feature>
<reference evidence="4 5" key="2">
    <citation type="submission" date="2018-11" db="EMBL/GenBank/DDBJ databases">
        <authorList>
            <consortium name="Pathogen Informatics"/>
        </authorList>
    </citation>
    <scope>NUCLEOTIDE SEQUENCE [LARGE SCALE GENOMIC DNA]</scope>
    <source>
        <strain evidence="4 5">MHpl1</strain>
    </source>
</reference>
<feature type="region of interest" description="Disordered" evidence="2">
    <location>
        <begin position="174"/>
        <end position="204"/>
    </location>
</feature>
<dbReference type="OrthoDB" id="5871731at2759"/>
<gene>
    <name evidence="4" type="ORF">HPLM_LOCUS17655</name>
</gene>
<protein>
    <submittedName>
        <fullName evidence="6">CCHC-type domain-containing protein</fullName>
    </submittedName>
</protein>
<organism evidence="6">
    <name type="scientific">Haemonchus placei</name>
    <name type="common">Barber's pole worm</name>
    <dbReference type="NCBI Taxonomy" id="6290"/>
    <lineage>
        <taxon>Eukaryota</taxon>
        <taxon>Metazoa</taxon>
        <taxon>Ecdysozoa</taxon>
        <taxon>Nematoda</taxon>
        <taxon>Chromadorea</taxon>
        <taxon>Rhabditida</taxon>
        <taxon>Rhabditina</taxon>
        <taxon>Rhabditomorpha</taxon>
        <taxon>Strongyloidea</taxon>
        <taxon>Trichostrongylidae</taxon>
        <taxon>Haemonchus</taxon>
    </lineage>
</organism>
<evidence type="ECO:0000256" key="1">
    <source>
        <dbReference type="PROSITE-ProRule" id="PRU00047"/>
    </source>
</evidence>
<keyword evidence="1" id="KW-0863">Zinc-finger</keyword>
<dbReference type="GO" id="GO:0003676">
    <property type="term" value="F:nucleic acid binding"/>
    <property type="evidence" value="ECO:0007669"/>
    <property type="project" value="InterPro"/>
</dbReference>
<keyword evidence="1" id="KW-0862">Zinc</keyword>
<dbReference type="EMBL" id="UZAF01020085">
    <property type="protein sequence ID" value="VDO66204.1"/>
    <property type="molecule type" value="Genomic_DNA"/>
</dbReference>
<feature type="compositionally biased region" description="Basic and acidic residues" evidence="2">
    <location>
        <begin position="333"/>
        <end position="347"/>
    </location>
</feature>
<feature type="domain" description="CCHC-type" evidence="3">
    <location>
        <begin position="371"/>
        <end position="387"/>
    </location>
</feature>
<dbReference type="InterPro" id="IPR001878">
    <property type="entry name" value="Znf_CCHC"/>
</dbReference>
<dbReference type="OMA" id="EPREAYN"/>
<dbReference type="PROSITE" id="PS50158">
    <property type="entry name" value="ZF_CCHC"/>
    <property type="match status" value="1"/>
</dbReference>
<dbReference type="Proteomes" id="UP000268014">
    <property type="component" value="Unassembled WGS sequence"/>
</dbReference>
<dbReference type="GO" id="GO:0008270">
    <property type="term" value="F:zinc ion binding"/>
    <property type="evidence" value="ECO:0007669"/>
    <property type="project" value="UniProtKB-KW"/>
</dbReference>
<name>A0A0N4X094_HAEPC</name>
<keyword evidence="1" id="KW-0479">Metal-binding</keyword>
<accession>A0A0N4X094</accession>
<reference evidence="6" key="1">
    <citation type="submission" date="2016-04" db="UniProtKB">
        <authorList>
            <consortium name="WormBaseParasite"/>
        </authorList>
    </citation>
    <scope>IDENTIFICATION</scope>
</reference>
<evidence type="ECO:0000256" key="2">
    <source>
        <dbReference type="SAM" id="MobiDB-lite"/>
    </source>
</evidence>